<evidence type="ECO:0000313" key="1">
    <source>
        <dbReference type="EMBL" id="KAI9377851.1"/>
    </source>
</evidence>
<dbReference type="EMBL" id="CM009308">
    <property type="protein sequence ID" value="KAI9377851.1"/>
    <property type="molecule type" value="Genomic_DNA"/>
</dbReference>
<reference evidence="1 2" key="1">
    <citation type="journal article" date="2006" name="Science">
        <title>The genome of black cottonwood, Populus trichocarpa (Torr. &amp; Gray).</title>
        <authorList>
            <person name="Tuskan G.A."/>
            <person name="Difazio S."/>
            <person name="Jansson S."/>
            <person name="Bohlmann J."/>
            <person name="Grigoriev I."/>
            <person name="Hellsten U."/>
            <person name="Putnam N."/>
            <person name="Ralph S."/>
            <person name="Rombauts S."/>
            <person name="Salamov A."/>
            <person name="Schein J."/>
            <person name="Sterck L."/>
            <person name="Aerts A."/>
            <person name="Bhalerao R.R."/>
            <person name="Bhalerao R.P."/>
            <person name="Blaudez D."/>
            <person name="Boerjan W."/>
            <person name="Brun A."/>
            <person name="Brunner A."/>
            <person name="Busov V."/>
            <person name="Campbell M."/>
            <person name="Carlson J."/>
            <person name="Chalot M."/>
            <person name="Chapman J."/>
            <person name="Chen G.L."/>
            <person name="Cooper D."/>
            <person name="Coutinho P.M."/>
            <person name="Couturier J."/>
            <person name="Covert S."/>
            <person name="Cronk Q."/>
            <person name="Cunningham R."/>
            <person name="Davis J."/>
            <person name="Degroeve S."/>
            <person name="Dejardin A."/>
            <person name="Depamphilis C."/>
            <person name="Detter J."/>
            <person name="Dirks B."/>
            <person name="Dubchak I."/>
            <person name="Duplessis S."/>
            <person name="Ehlting J."/>
            <person name="Ellis B."/>
            <person name="Gendler K."/>
            <person name="Goodstein D."/>
            <person name="Gribskov M."/>
            <person name="Grimwood J."/>
            <person name="Groover A."/>
            <person name="Gunter L."/>
            <person name="Hamberger B."/>
            <person name="Heinze B."/>
            <person name="Helariutta Y."/>
            <person name="Henrissat B."/>
            <person name="Holligan D."/>
            <person name="Holt R."/>
            <person name="Huang W."/>
            <person name="Islam-Faridi N."/>
            <person name="Jones S."/>
            <person name="Jones-Rhoades M."/>
            <person name="Jorgensen R."/>
            <person name="Joshi C."/>
            <person name="Kangasjarvi J."/>
            <person name="Karlsson J."/>
            <person name="Kelleher C."/>
            <person name="Kirkpatrick R."/>
            <person name="Kirst M."/>
            <person name="Kohler A."/>
            <person name="Kalluri U."/>
            <person name="Larimer F."/>
            <person name="Leebens-Mack J."/>
            <person name="Leple J.C."/>
            <person name="Locascio P."/>
            <person name="Lou Y."/>
            <person name="Lucas S."/>
            <person name="Martin F."/>
            <person name="Montanini B."/>
            <person name="Napoli C."/>
            <person name="Nelson D.R."/>
            <person name="Nelson C."/>
            <person name="Nieminen K."/>
            <person name="Nilsson O."/>
            <person name="Pereda V."/>
            <person name="Peter G."/>
            <person name="Philippe R."/>
            <person name="Pilate G."/>
            <person name="Poliakov A."/>
            <person name="Razumovskaya J."/>
            <person name="Richardson P."/>
            <person name="Rinaldi C."/>
            <person name="Ritland K."/>
            <person name="Rouze P."/>
            <person name="Ryaboy D."/>
            <person name="Schmutz J."/>
            <person name="Schrader J."/>
            <person name="Segerman B."/>
            <person name="Shin H."/>
            <person name="Siddiqui A."/>
            <person name="Sterky F."/>
            <person name="Terry A."/>
            <person name="Tsai C.J."/>
            <person name="Uberbacher E."/>
            <person name="Unneberg P."/>
            <person name="Vahala J."/>
            <person name="Wall K."/>
            <person name="Wessler S."/>
            <person name="Yang G."/>
            <person name="Yin T."/>
            <person name="Douglas C."/>
            <person name="Marra M."/>
            <person name="Sandberg G."/>
            <person name="Van de Peer Y."/>
            <person name="Rokhsar D."/>
        </authorList>
    </citation>
    <scope>NUCLEOTIDE SEQUENCE [LARGE SCALE GENOMIC DNA]</scope>
    <source>
        <strain evidence="2">cv. Nisqually</strain>
    </source>
</reference>
<organism evidence="1 2">
    <name type="scientific">Populus trichocarpa</name>
    <name type="common">Western balsam poplar</name>
    <name type="synonym">Populus balsamifera subsp. trichocarpa</name>
    <dbReference type="NCBI Taxonomy" id="3694"/>
    <lineage>
        <taxon>Eukaryota</taxon>
        <taxon>Viridiplantae</taxon>
        <taxon>Streptophyta</taxon>
        <taxon>Embryophyta</taxon>
        <taxon>Tracheophyta</taxon>
        <taxon>Spermatophyta</taxon>
        <taxon>Magnoliopsida</taxon>
        <taxon>eudicotyledons</taxon>
        <taxon>Gunneridae</taxon>
        <taxon>Pentapetalae</taxon>
        <taxon>rosids</taxon>
        <taxon>fabids</taxon>
        <taxon>Malpighiales</taxon>
        <taxon>Salicaceae</taxon>
        <taxon>Saliceae</taxon>
        <taxon>Populus</taxon>
    </lineage>
</organism>
<protein>
    <submittedName>
        <fullName evidence="1">Uncharacterized protein</fullName>
    </submittedName>
</protein>
<gene>
    <name evidence="1" type="ORF">POPTR_019G131050v4</name>
</gene>
<evidence type="ECO:0000313" key="2">
    <source>
        <dbReference type="Proteomes" id="UP000006729"/>
    </source>
</evidence>
<name>A0ACC0RKR9_POPTR</name>
<sequence length="182" mass="19854">MVTTPHKKRYVYPKTNHIMSISHMLAYPKLTFTPVSKTNSGNPYHRHPTRTKTSMPTCRALVVVVEVGLTSVLKPGPAWRVDPGPGRPGPGTGPGEGKNPLGNWPGENPVDPEGRPGTRSTRSNPAEELRSRGRRRLTIDREKELSTDLLPSSPIAAIDSLFVDSFAAQSPQVPDIIDICIC</sequence>
<proteinExistence type="predicted"/>
<accession>A0ACC0RKR9</accession>
<keyword evidence="2" id="KW-1185">Reference proteome</keyword>
<dbReference type="Proteomes" id="UP000006729">
    <property type="component" value="Chromosome 19"/>
</dbReference>
<comment type="caution">
    <text evidence="1">The sequence shown here is derived from an EMBL/GenBank/DDBJ whole genome shotgun (WGS) entry which is preliminary data.</text>
</comment>